<comment type="similarity">
    <text evidence="1">Belongs to the UPF0311 family.</text>
</comment>
<protein>
    <recommendedName>
        <fullName evidence="1">UPF0311 protein AVDCRST_MAG13-434</fullName>
    </recommendedName>
</protein>
<dbReference type="HAMAP" id="MF_00775">
    <property type="entry name" value="UPF0311"/>
    <property type="match status" value="1"/>
</dbReference>
<dbReference type="InterPro" id="IPR020915">
    <property type="entry name" value="UPF0311"/>
</dbReference>
<dbReference type="PANTHER" id="PTHR37315">
    <property type="entry name" value="UPF0311 PROTEIN BLR7842"/>
    <property type="match status" value="1"/>
</dbReference>
<accession>A0A6J4RIB5</accession>
<evidence type="ECO:0000256" key="1">
    <source>
        <dbReference type="HAMAP-Rule" id="MF_00775"/>
    </source>
</evidence>
<dbReference type="Gene3D" id="2.40.160.20">
    <property type="match status" value="1"/>
</dbReference>
<reference evidence="2" key="1">
    <citation type="submission" date="2020-02" db="EMBL/GenBank/DDBJ databases">
        <authorList>
            <person name="Meier V. D."/>
        </authorList>
    </citation>
    <scope>NUCLEOTIDE SEQUENCE</scope>
    <source>
        <strain evidence="2">AVDCRST_MAG13</strain>
    </source>
</reference>
<dbReference type="PANTHER" id="PTHR37315:SF1">
    <property type="entry name" value="UPF0311 PROTEIN BLR7842"/>
    <property type="match status" value="1"/>
</dbReference>
<dbReference type="EMBL" id="CADCVO010000062">
    <property type="protein sequence ID" value="CAA9470418.1"/>
    <property type="molecule type" value="Genomic_DNA"/>
</dbReference>
<dbReference type="AlphaFoldDB" id="A0A6J4RIB5"/>
<gene>
    <name evidence="2" type="ORF">AVDCRST_MAG13-434</name>
</gene>
<dbReference type="Pfam" id="PF11578">
    <property type="entry name" value="DUF3237"/>
    <property type="match status" value="1"/>
</dbReference>
<name>A0A6J4RIB5_9ACTN</name>
<evidence type="ECO:0000313" key="2">
    <source>
        <dbReference type="EMBL" id="CAA9470418.1"/>
    </source>
</evidence>
<organism evidence="2">
    <name type="scientific">uncultured Solirubrobacteraceae bacterium</name>
    <dbReference type="NCBI Taxonomy" id="1162706"/>
    <lineage>
        <taxon>Bacteria</taxon>
        <taxon>Bacillati</taxon>
        <taxon>Actinomycetota</taxon>
        <taxon>Thermoleophilia</taxon>
        <taxon>Solirubrobacterales</taxon>
        <taxon>Solirubrobacteraceae</taxon>
        <taxon>environmental samples</taxon>
    </lineage>
</organism>
<proteinExistence type="inferred from homology"/>
<sequence>MELVHEFELTAELAPAVAVGPGPYGERRIREVRGGRFAGARLTGVVGTGGADWVLVGADGFGRLDVRLTLHTDDGAHLYVQYFGIIEYTGAALAANRGERSSEFADHYFRTAPRLETGDPRYAWVNRTLFVAEGRLHPGPVVEYRVCRVT</sequence>